<evidence type="ECO:0000313" key="2">
    <source>
        <dbReference type="Proteomes" id="UP000701801"/>
    </source>
</evidence>
<gene>
    <name evidence="1" type="ORF">HYALB_00007122</name>
</gene>
<accession>A0A9N9LZ13</accession>
<dbReference type="AlphaFoldDB" id="A0A9N9LZ13"/>
<dbReference type="EMBL" id="CAJVRM010000618">
    <property type="protein sequence ID" value="CAG8982443.1"/>
    <property type="molecule type" value="Genomic_DNA"/>
</dbReference>
<dbReference type="Proteomes" id="UP000701801">
    <property type="component" value="Unassembled WGS sequence"/>
</dbReference>
<protein>
    <submittedName>
        <fullName evidence="1">Uncharacterized protein</fullName>
    </submittedName>
</protein>
<evidence type="ECO:0000313" key="1">
    <source>
        <dbReference type="EMBL" id="CAG8982443.1"/>
    </source>
</evidence>
<organism evidence="1 2">
    <name type="scientific">Hymenoscyphus albidus</name>
    <dbReference type="NCBI Taxonomy" id="595503"/>
    <lineage>
        <taxon>Eukaryota</taxon>
        <taxon>Fungi</taxon>
        <taxon>Dikarya</taxon>
        <taxon>Ascomycota</taxon>
        <taxon>Pezizomycotina</taxon>
        <taxon>Leotiomycetes</taxon>
        <taxon>Helotiales</taxon>
        <taxon>Helotiaceae</taxon>
        <taxon>Hymenoscyphus</taxon>
    </lineage>
</organism>
<name>A0A9N9LZ13_9HELO</name>
<reference evidence="1" key="1">
    <citation type="submission" date="2021-07" db="EMBL/GenBank/DDBJ databases">
        <authorList>
            <person name="Durling M."/>
        </authorList>
    </citation>
    <scope>NUCLEOTIDE SEQUENCE</scope>
</reference>
<proteinExistence type="predicted"/>
<sequence length="65" mass="7940">MVMSKFYERDLSRRFQGFTLVREVMSYAGMTLTIQQIFFRNYNIHQHYEQRSKKTNRRITQEAAS</sequence>
<keyword evidence="2" id="KW-1185">Reference proteome</keyword>
<comment type="caution">
    <text evidence="1">The sequence shown here is derived from an EMBL/GenBank/DDBJ whole genome shotgun (WGS) entry which is preliminary data.</text>
</comment>